<keyword evidence="4" id="KW-1185">Reference proteome</keyword>
<gene>
    <name evidence="3" type="ORF">QO011_003696</name>
</gene>
<dbReference type="SMART" id="SM00530">
    <property type="entry name" value="HTH_XRE"/>
    <property type="match status" value="1"/>
</dbReference>
<dbReference type="InterPro" id="IPR001387">
    <property type="entry name" value="Cro/C1-type_HTH"/>
</dbReference>
<dbReference type="EMBL" id="JAUSVX010000006">
    <property type="protein sequence ID" value="MDQ0470677.1"/>
    <property type="molecule type" value="Genomic_DNA"/>
</dbReference>
<dbReference type="PROSITE" id="PS50943">
    <property type="entry name" value="HTH_CROC1"/>
    <property type="match status" value="1"/>
</dbReference>
<dbReference type="Gene3D" id="1.10.260.40">
    <property type="entry name" value="lambda repressor-like DNA-binding domains"/>
    <property type="match status" value="1"/>
</dbReference>
<evidence type="ECO:0000313" key="4">
    <source>
        <dbReference type="Proteomes" id="UP001242480"/>
    </source>
</evidence>
<evidence type="ECO:0000256" key="1">
    <source>
        <dbReference type="SAM" id="MobiDB-lite"/>
    </source>
</evidence>
<accession>A0ABU0J8S9</accession>
<dbReference type="SUPFAM" id="SSF47413">
    <property type="entry name" value="lambda repressor-like DNA-binding domains"/>
    <property type="match status" value="1"/>
</dbReference>
<proteinExistence type="predicted"/>
<organism evidence="3 4">
    <name type="scientific">Labrys wisconsinensis</name>
    <dbReference type="NCBI Taxonomy" id="425677"/>
    <lineage>
        <taxon>Bacteria</taxon>
        <taxon>Pseudomonadati</taxon>
        <taxon>Pseudomonadota</taxon>
        <taxon>Alphaproteobacteria</taxon>
        <taxon>Hyphomicrobiales</taxon>
        <taxon>Xanthobacteraceae</taxon>
        <taxon>Labrys</taxon>
    </lineage>
</organism>
<evidence type="ECO:0000259" key="2">
    <source>
        <dbReference type="PROSITE" id="PS50943"/>
    </source>
</evidence>
<protein>
    <submittedName>
        <fullName evidence="3">Transcriptional regulator with XRE-family HTH domain</fullName>
    </submittedName>
</protein>
<dbReference type="Proteomes" id="UP001242480">
    <property type="component" value="Unassembled WGS sequence"/>
</dbReference>
<name>A0ABU0J8S9_9HYPH</name>
<reference evidence="3 4" key="1">
    <citation type="submission" date="2023-07" db="EMBL/GenBank/DDBJ databases">
        <title>Genomic Encyclopedia of Type Strains, Phase IV (KMG-IV): sequencing the most valuable type-strain genomes for metagenomic binning, comparative biology and taxonomic classification.</title>
        <authorList>
            <person name="Goeker M."/>
        </authorList>
    </citation>
    <scope>NUCLEOTIDE SEQUENCE [LARGE SCALE GENOMIC DNA]</scope>
    <source>
        <strain evidence="3 4">DSM 19619</strain>
    </source>
</reference>
<dbReference type="RefSeq" id="WP_307274834.1">
    <property type="nucleotide sequence ID" value="NZ_JAUSVX010000006.1"/>
</dbReference>
<evidence type="ECO:0000313" key="3">
    <source>
        <dbReference type="EMBL" id="MDQ0470677.1"/>
    </source>
</evidence>
<feature type="domain" description="HTH cro/C1-type" evidence="2">
    <location>
        <begin position="24"/>
        <end position="55"/>
    </location>
</feature>
<dbReference type="InterPro" id="IPR010982">
    <property type="entry name" value="Lambda_DNA-bd_dom_sf"/>
</dbReference>
<dbReference type="Pfam" id="PF01381">
    <property type="entry name" value="HTH_3"/>
    <property type="match status" value="1"/>
</dbReference>
<dbReference type="CDD" id="cd00093">
    <property type="entry name" value="HTH_XRE"/>
    <property type="match status" value="1"/>
</dbReference>
<sequence>MSGPAPSLPIRRDGAATPHPGPALRRLRRLRGMKQSHLAELVGVSQGTVSRWERGLLPLSAAQEAAVERRLAAGPAGDAALRRLVESSAAKVHLICDRTHRLLAASPARRAEWRLDIAELLGRPLIAYASPEILAAEATLAERGWHEDRLACLALDTGANGDALLPIPPGRVLWERILLADGSAGRLVTAIA</sequence>
<comment type="caution">
    <text evidence="3">The sequence shown here is derived from an EMBL/GenBank/DDBJ whole genome shotgun (WGS) entry which is preliminary data.</text>
</comment>
<feature type="region of interest" description="Disordered" evidence="1">
    <location>
        <begin position="1"/>
        <end position="23"/>
    </location>
</feature>